<evidence type="ECO:0000313" key="1">
    <source>
        <dbReference type="EMBL" id="QBZ56338.1"/>
    </source>
</evidence>
<organism evidence="1 2">
    <name type="scientific">Pyricularia oryzae</name>
    <name type="common">Rice blast fungus</name>
    <name type="synonym">Magnaporthe oryzae</name>
    <dbReference type="NCBI Taxonomy" id="318829"/>
    <lineage>
        <taxon>Eukaryota</taxon>
        <taxon>Fungi</taxon>
        <taxon>Dikarya</taxon>
        <taxon>Ascomycota</taxon>
        <taxon>Pezizomycotina</taxon>
        <taxon>Sordariomycetes</taxon>
        <taxon>Sordariomycetidae</taxon>
        <taxon>Magnaporthales</taxon>
        <taxon>Pyriculariaceae</taxon>
        <taxon>Pyricularia</taxon>
    </lineage>
</organism>
<dbReference type="Proteomes" id="UP000294847">
    <property type="component" value="Chromosome 2"/>
</dbReference>
<evidence type="ECO:0000313" key="2">
    <source>
        <dbReference type="Proteomes" id="UP000294847"/>
    </source>
</evidence>
<name>A0A4P7N1R0_PYROR</name>
<accession>A0A4P7N1R0</accession>
<reference evidence="1 2" key="1">
    <citation type="journal article" date="2019" name="Mol. Biol. Evol.">
        <title>Blast fungal genomes show frequent chromosomal changes, gene gains and losses, and effector gene turnover.</title>
        <authorList>
            <person name="Gomez Luciano L.B."/>
            <person name="Jason Tsai I."/>
            <person name="Chuma I."/>
            <person name="Tosa Y."/>
            <person name="Chen Y.H."/>
            <person name="Li J.Y."/>
            <person name="Li M.Y."/>
            <person name="Jade Lu M.Y."/>
            <person name="Nakayashiki H."/>
            <person name="Li W.H."/>
        </authorList>
    </citation>
    <scope>NUCLEOTIDE SEQUENCE [LARGE SCALE GENOMIC DNA]</scope>
    <source>
        <strain evidence="1">MZ5-1-6</strain>
    </source>
</reference>
<gene>
    <name evidence="1" type="ORF">PoMZ_01244</name>
</gene>
<sequence>MPAIIGPARVLMGRLCVVLRTNQILKKICTHVQKNTRSNYCQGCIGPTIRGAVRPFASSNWLSLSGIASTGDRGTGYNLSTFCCPLFIRPASHLGQRRTILAGIRTGSSALLVCKTRSRFLQQQSIGGVLIWVGSWCDLQYPSTISVQTVGDTGCASPQLPQDVYLLTLSSNSQSRSFSEINPPGHLFQHP</sequence>
<protein>
    <submittedName>
        <fullName evidence="1">Uncharacterized protein</fullName>
    </submittedName>
</protein>
<proteinExistence type="predicted"/>
<dbReference type="AlphaFoldDB" id="A0A4P7N1R0"/>
<dbReference type="EMBL" id="CP034205">
    <property type="protein sequence ID" value="QBZ56338.1"/>
    <property type="molecule type" value="Genomic_DNA"/>
</dbReference>